<protein>
    <submittedName>
        <fullName evidence="9">Unannotated protein</fullName>
    </submittedName>
</protein>
<gene>
    <name evidence="9" type="ORF">UFOPK2399_01633</name>
</gene>
<sequence>MSTLTETWKAVPRRRFLVVPAKWRNPIGIAGAIIVAFVILTALIGNLIWTNDPNLSNADRLLGPSWAHPFGTDEIGRDSLARIIHGAQVSLQVGATATAIALVAGTVLGMLAGYYKGIVDQLVSRVIDLVFAFPGLVLAIVIAGLLGPTRRNAMIAIGIIITAPFARVVRAAVLEVMGFPFIESSRALGASDFRVIFRHVLPNITAPIIVLTSVYFSQAILSEATLSYLGLGIQPPEAAWGNMLATARQYVGTSIWMSIFPGAAIMIIVLGFNFLGDGLRDILDPRVGGVTDAVTKK</sequence>
<evidence type="ECO:0000256" key="5">
    <source>
        <dbReference type="ARBA" id="ARBA00022989"/>
    </source>
</evidence>
<feature type="transmembrane region" description="Helical" evidence="7">
    <location>
        <begin position="255"/>
        <end position="276"/>
    </location>
</feature>
<dbReference type="SUPFAM" id="SSF161098">
    <property type="entry name" value="MetI-like"/>
    <property type="match status" value="1"/>
</dbReference>
<keyword evidence="4 7" id="KW-0812">Transmembrane</keyword>
<keyword evidence="5 7" id="KW-1133">Transmembrane helix</keyword>
<evidence type="ECO:0000313" key="9">
    <source>
        <dbReference type="EMBL" id="CAB4705456.1"/>
    </source>
</evidence>
<dbReference type="GO" id="GO:0055085">
    <property type="term" value="P:transmembrane transport"/>
    <property type="evidence" value="ECO:0007669"/>
    <property type="project" value="InterPro"/>
</dbReference>
<comment type="subcellular location">
    <subcellularLocation>
        <location evidence="1">Cell membrane</location>
        <topology evidence="1">Multi-pass membrane protein</topology>
    </subcellularLocation>
</comment>
<accession>A0A6J6Q3T9</accession>
<dbReference type="InterPro" id="IPR050366">
    <property type="entry name" value="BP-dependent_transpt_permease"/>
</dbReference>
<dbReference type="GO" id="GO:0005886">
    <property type="term" value="C:plasma membrane"/>
    <property type="evidence" value="ECO:0007669"/>
    <property type="project" value="UniProtKB-SubCell"/>
</dbReference>
<evidence type="ECO:0000256" key="1">
    <source>
        <dbReference type="ARBA" id="ARBA00004651"/>
    </source>
</evidence>
<feature type="transmembrane region" description="Helical" evidence="7">
    <location>
        <begin position="200"/>
        <end position="221"/>
    </location>
</feature>
<feature type="domain" description="ABC transmembrane type-1" evidence="8">
    <location>
        <begin position="87"/>
        <end position="276"/>
    </location>
</feature>
<reference evidence="9" key="1">
    <citation type="submission" date="2020-05" db="EMBL/GenBank/DDBJ databases">
        <authorList>
            <person name="Chiriac C."/>
            <person name="Salcher M."/>
            <person name="Ghai R."/>
            <person name="Kavagutti S V."/>
        </authorList>
    </citation>
    <scope>NUCLEOTIDE SEQUENCE</scope>
</reference>
<keyword evidence="2" id="KW-0813">Transport</keyword>
<dbReference type="PANTHER" id="PTHR43386:SF1">
    <property type="entry name" value="D,D-DIPEPTIDE TRANSPORT SYSTEM PERMEASE PROTEIN DDPC-RELATED"/>
    <property type="match status" value="1"/>
</dbReference>
<keyword evidence="6 7" id="KW-0472">Membrane</keyword>
<evidence type="ECO:0000259" key="8">
    <source>
        <dbReference type="PROSITE" id="PS50928"/>
    </source>
</evidence>
<dbReference type="Gene3D" id="1.10.3720.10">
    <property type="entry name" value="MetI-like"/>
    <property type="match status" value="1"/>
</dbReference>
<organism evidence="9">
    <name type="scientific">freshwater metagenome</name>
    <dbReference type="NCBI Taxonomy" id="449393"/>
    <lineage>
        <taxon>unclassified sequences</taxon>
        <taxon>metagenomes</taxon>
        <taxon>ecological metagenomes</taxon>
    </lineage>
</organism>
<dbReference type="PROSITE" id="PS50928">
    <property type="entry name" value="ABC_TM1"/>
    <property type="match status" value="1"/>
</dbReference>
<evidence type="ECO:0000256" key="2">
    <source>
        <dbReference type="ARBA" id="ARBA00022448"/>
    </source>
</evidence>
<dbReference type="CDD" id="cd06261">
    <property type="entry name" value="TM_PBP2"/>
    <property type="match status" value="1"/>
</dbReference>
<name>A0A6J6Q3T9_9ZZZZ</name>
<dbReference type="InterPro" id="IPR035906">
    <property type="entry name" value="MetI-like_sf"/>
</dbReference>
<evidence type="ECO:0000256" key="3">
    <source>
        <dbReference type="ARBA" id="ARBA00022475"/>
    </source>
</evidence>
<feature type="transmembrane region" description="Helical" evidence="7">
    <location>
        <begin position="27"/>
        <end position="49"/>
    </location>
</feature>
<feature type="transmembrane region" description="Helical" evidence="7">
    <location>
        <begin position="126"/>
        <end position="147"/>
    </location>
</feature>
<dbReference type="AlphaFoldDB" id="A0A6J6Q3T9"/>
<proteinExistence type="predicted"/>
<dbReference type="InterPro" id="IPR000515">
    <property type="entry name" value="MetI-like"/>
</dbReference>
<dbReference type="PANTHER" id="PTHR43386">
    <property type="entry name" value="OLIGOPEPTIDE TRANSPORT SYSTEM PERMEASE PROTEIN APPC"/>
    <property type="match status" value="1"/>
</dbReference>
<keyword evidence="3" id="KW-1003">Cell membrane</keyword>
<evidence type="ECO:0000256" key="7">
    <source>
        <dbReference type="SAM" id="Phobius"/>
    </source>
</evidence>
<feature type="transmembrane region" description="Helical" evidence="7">
    <location>
        <begin position="89"/>
        <end position="114"/>
    </location>
</feature>
<dbReference type="EMBL" id="CAEZXP010000006">
    <property type="protein sequence ID" value="CAB4705456.1"/>
    <property type="molecule type" value="Genomic_DNA"/>
</dbReference>
<dbReference type="Pfam" id="PF00528">
    <property type="entry name" value="BPD_transp_1"/>
    <property type="match status" value="1"/>
</dbReference>
<evidence type="ECO:0000256" key="6">
    <source>
        <dbReference type="ARBA" id="ARBA00023136"/>
    </source>
</evidence>
<evidence type="ECO:0000256" key="4">
    <source>
        <dbReference type="ARBA" id="ARBA00022692"/>
    </source>
</evidence>